<feature type="compositionally biased region" description="Basic and acidic residues" evidence="1">
    <location>
        <begin position="319"/>
        <end position="338"/>
    </location>
</feature>
<dbReference type="Proteomes" id="UP001305779">
    <property type="component" value="Unassembled WGS sequence"/>
</dbReference>
<feature type="compositionally biased region" description="Polar residues" evidence="1">
    <location>
        <begin position="67"/>
        <end position="79"/>
    </location>
</feature>
<protein>
    <submittedName>
        <fullName evidence="2">Uncharacterized protein</fullName>
    </submittedName>
</protein>
<feature type="region of interest" description="Disordered" evidence="1">
    <location>
        <begin position="1"/>
        <end position="20"/>
    </location>
</feature>
<name>A0ABR0DZR6_ZASCE</name>
<evidence type="ECO:0000313" key="2">
    <source>
        <dbReference type="EMBL" id="KAK4494649.1"/>
    </source>
</evidence>
<accession>A0ABR0DZR6</accession>
<comment type="caution">
    <text evidence="2">The sequence shown here is derived from an EMBL/GenBank/DDBJ whole genome shotgun (WGS) entry which is preliminary data.</text>
</comment>
<reference evidence="2 3" key="1">
    <citation type="journal article" date="2023" name="G3 (Bethesda)">
        <title>A chromosome-level genome assembly of Zasmidium syzygii isolated from banana leaves.</title>
        <authorList>
            <person name="van Westerhoven A.C."/>
            <person name="Mehrabi R."/>
            <person name="Talebi R."/>
            <person name="Steentjes M.B.F."/>
            <person name="Corcolon B."/>
            <person name="Chong P.A."/>
            <person name="Kema G.H.J."/>
            <person name="Seidl M.F."/>
        </authorList>
    </citation>
    <scope>NUCLEOTIDE SEQUENCE [LARGE SCALE GENOMIC DNA]</scope>
    <source>
        <strain evidence="2 3">P124</strain>
    </source>
</reference>
<feature type="region of interest" description="Disordered" evidence="1">
    <location>
        <begin position="446"/>
        <end position="466"/>
    </location>
</feature>
<dbReference type="EMBL" id="JAXOVC010000013">
    <property type="protein sequence ID" value="KAK4494649.1"/>
    <property type="molecule type" value="Genomic_DNA"/>
</dbReference>
<feature type="region of interest" description="Disordered" evidence="1">
    <location>
        <begin position="244"/>
        <end position="275"/>
    </location>
</feature>
<dbReference type="PANTHER" id="PTHR38887:SF1">
    <property type="entry name" value="RAS MODIFICATION PROTEIN ERF4"/>
    <property type="match status" value="1"/>
</dbReference>
<organism evidence="2 3">
    <name type="scientific">Zasmidium cellare</name>
    <name type="common">Wine cellar mold</name>
    <name type="synonym">Racodium cellare</name>
    <dbReference type="NCBI Taxonomy" id="395010"/>
    <lineage>
        <taxon>Eukaryota</taxon>
        <taxon>Fungi</taxon>
        <taxon>Dikarya</taxon>
        <taxon>Ascomycota</taxon>
        <taxon>Pezizomycotina</taxon>
        <taxon>Dothideomycetes</taxon>
        <taxon>Dothideomycetidae</taxon>
        <taxon>Mycosphaerellales</taxon>
        <taxon>Mycosphaerellaceae</taxon>
        <taxon>Zasmidium</taxon>
    </lineage>
</organism>
<dbReference type="PANTHER" id="PTHR38887">
    <property type="entry name" value="CHROMOSOME 21, WHOLE GENOME SHOTGUN SEQUENCE"/>
    <property type="match status" value="1"/>
</dbReference>
<evidence type="ECO:0000313" key="3">
    <source>
        <dbReference type="Proteomes" id="UP001305779"/>
    </source>
</evidence>
<feature type="compositionally biased region" description="Low complexity" evidence="1">
    <location>
        <begin position="1"/>
        <end position="18"/>
    </location>
</feature>
<sequence length="505" mass="56777">MATKVAHAAANTYQATAQDLDDRINDLTSQLAKVKAEQYERSLPQPDVSREQTSVYYDAQPYDSDSRIPSYTTEASSPNDSREIASTAPLYPTSSDVPPPPYTVKQDRIPLPVVLPQTSKSFRGAFYSPFVRAYVPELEAHGLSQSDFLTFVDGLNEAFVANPVFEGLGIAGAIMQQFYGIHPVQWAGIGLQVASGAASAATSYARTRAYVKAVNASLFHPVGLHVNIMTTKKMMAKVGHPEERLSLPPLDTTDQLDNNSLSLESSSSSASGLNEDARMRRVRALQGYVMPLDFDVPAAVKPDNVLKRMGAAQARRQARKQEKKDSKRLEKALEKRDERLDKADEKIAEIEKDLAKEKRKRDKELGRSKAMKDPKERRKFEREFEKEERKLKENMEKAMRRREKKVEKHGEREGGEGVATLPKLDKREEETANKIRRVVISCWEGEEAEGEEEDDDESTSNTQARKQYILFEHPPSARIALWGDRIIRDTLIGSLNLHSNAKRQM</sequence>
<proteinExistence type="predicted"/>
<feature type="region of interest" description="Disordered" evidence="1">
    <location>
        <begin position="37"/>
        <end position="98"/>
    </location>
</feature>
<feature type="compositionally biased region" description="Acidic residues" evidence="1">
    <location>
        <begin position="446"/>
        <end position="458"/>
    </location>
</feature>
<evidence type="ECO:0000256" key="1">
    <source>
        <dbReference type="SAM" id="MobiDB-lite"/>
    </source>
</evidence>
<dbReference type="InterPro" id="IPR053221">
    <property type="entry name" value="Burnettramic_acid_biosynth"/>
</dbReference>
<gene>
    <name evidence="2" type="ORF">PRZ48_014005</name>
</gene>
<feature type="compositionally biased region" description="Low complexity" evidence="1">
    <location>
        <begin position="256"/>
        <end position="274"/>
    </location>
</feature>
<feature type="compositionally biased region" description="Basic and acidic residues" evidence="1">
    <location>
        <begin position="357"/>
        <end position="415"/>
    </location>
</feature>
<feature type="region of interest" description="Disordered" evidence="1">
    <location>
        <begin position="357"/>
        <end position="425"/>
    </location>
</feature>
<feature type="region of interest" description="Disordered" evidence="1">
    <location>
        <begin position="316"/>
        <end position="338"/>
    </location>
</feature>
<keyword evidence="3" id="KW-1185">Reference proteome</keyword>